<keyword evidence="5" id="KW-0813">Transport</keyword>
<dbReference type="InterPro" id="IPR011864">
    <property type="entry name" value="Phosphate_PstC"/>
</dbReference>
<feature type="transmembrane region" description="Helical" evidence="5">
    <location>
        <begin position="38"/>
        <end position="59"/>
    </location>
</feature>
<dbReference type="Gene3D" id="1.10.3720.10">
    <property type="entry name" value="MetI-like"/>
    <property type="match status" value="1"/>
</dbReference>
<comment type="function">
    <text evidence="6">Part of the binding-protein-dependent transport system for phosphate; probably responsible for the translocation of the substrate across the membrane.</text>
</comment>
<feature type="transmembrane region" description="Helical" evidence="5">
    <location>
        <begin position="424"/>
        <end position="446"/>
    </location>
</feature>
<proteinExistence type="inferred from homology"/>
<dbReference type="InterPro" id="IPR035906">
    <property type="entry name" value="MetI-like_sf"/>
</dbReference>
<dbReference type="Pfam" id="PF00528">
    <property type="entry name" value="BPD_transp_1"/>
    <property type="match status" value="1"/>
</dbReference>
<keyword evidence="2 5" id="KW-0812">Transmembrane</keyword>
<feature type="transmembrane region" description="Helical" evidence="5">
    <location>
        <begin position="124"/>
        <end position="142"/>
    </location>
</feature>
<keyword evidence="9" id="KW-1185">Reference proteome</keyword>
<evidence type="ECO:0000256" key="6">
    <source>
        <dbReference type="RuleBase" id="RU363054"/>
    </source>
</evidence>
<comment type="subcellular location">
    <subcellularLocation>
        <location evidence="6">Cell inner membrane</location>
        <topology evidence="6">Multi-pass membrane protein</topology>
    </subcellularLocation>
    <subcellularLocation>
        <location evidence="1 5">Cell membrane</location>
        <topology evidence="1 5">Multi-pass membrane protein</topology>
    </subcellularLocation>
</comment>
<keyword evidence="4 5" id="KW-0472">Membrane</keyword>
<dbReference type="AlphaFoldDB" id="A0A7W9FMC5"/>
<dbReference type="NCBIfam" id="TIGR02138">
    <property type="entry name" value="phosphate_pstC"/>
    <property type="match status" value="1"/>
</dbReference>
<dbReference type="InterPro" id="IPR000515">
    <property type="entry name" value="MetI-like"/>
</dbReference>
<comment type="caution">
    <text evidence="8">The sequence shown here is derived from an EMBL/GenBank/DDBJ whole genome shotgun (WGS) entry which is preliminary data.</text>
</comment>
<evidence type="ECO:0000313" key="8">
    <source>
        <dbReference type="EMBL" id="MBB5753332.1"/>
    </source>
</evidence>
<dbReference type="PROSITE" id="PS50928">
    <property type="entry name" value="ABC_TM1"/>
    <property type="match status" value="1"/>
</dbReference>
<feature type="transmembrane region" description="Helical" evidence="5">
    <location>
        <begin position="269"/>
        <end position="289"/>
    </location>
</feature>
<dbReference type="SUPFAM" id="SSF161098">
    <property type="entry name" value="MetI-like"/>
    <property type="match status" value="1"/>
</dbReference>
<evidence type="ECO:0000256" key="4">
    <source>
        <dbReference type="ARBA" id="ARBA00023136"/>
    </source>
</evidence>
<reference evidence="8 9" key="1">
    <citation type="submission" date="2020-08" db="EMBL/GenBank/DDBJ databases">
        <title>Genomic Encyclopedia of Type Strains, Phase IV (KMG-IV): sequencing the most valuable type-strain genomes for metagenomic binning, comparative biology and taxonomic classification.</title>
        <authorList>
            <person name="Goeker M."/>
        </authorList>
    </citation>
    <scope>NUCLEOTIDE SEQUENCE [LARGE SCALE GENOMIC DNA]</scope>
    <source>
        <strain evidence="8 9">DSM 16268</strain>
    </source>
</reference>
<dbReference type="GO" id="GO:0006817">
    <property type="term" value="P:phosphate ion transport"/>
    <property type="evidence" value="ECO:0007669"/>
    <property type="project" value="UniProtKB-KW"/>
</dbReference>
<feature type="transmembrane region" description="Helical" evidence="5">
    <location>
        <begin position="301"/>
        <end position="321"/>
    </location>
</feature>
<keyword evidence="6" id="KW-1003">Cell membrane</keyword>
<keyword evidence="3 5" id="KW-1133">Transmembrane helix</keyword>
<dbReference type="Pfam" id="PF12501">
    <property type="entry name" value="DUF3708"/>
    <property type="match status" value="1"/>
</dbReference>
<feature type="transmembrane region" description="Helical" evidence="5">
    <location>
        <begin position="225"/>
        <end position="249"/>
    </location>
</feature>
<gene>
    <name evidence="8" type="ORF">GGQ63_002398</name>
</gene>
<evidence type="ECO:0000256" key="5">
    <source>
        <dbReference type="RuleBase" id="RU363032"/>
    </source>
</evidence>
<dbReference type="EMBL" id="JACHOO010000004">
    <property type="protein sequence ID" value="MBB5753332.1"/>
    <property type="molecule type" value="Genomic_DNA"/>
</dbReference>
<keyword evidence="6" id="KW-0592">Phosphate transport</keyword>
<evidence type="ECO:0000259" key="7">
    <source>
        <dbReference type="PROSITE" id="PS50928"/>
    </source>
</evidence>
<evidence type="ECO:0000313" key="9">
    <source>
        <dbReference type="Proteomes" id="UP000523821"/>
    </source>
</evidence>
<dbReference type="GO" id="GO:0005886">
    <property type="term" value="C:plasma membrane"/>
    <property type="evidence" value="ECO:0007669"/>
    <property type="project" value="UniProtKB-SubCell"/>
</dbReference>
<keyword evidence="6" id="KW-0997">Cell inner membrane</keyword>
<dbReference type="RefSeq" id="WP_183856040.1">
    <property type="nucleotide sequence ID" value="NZ_JACHOO010000004.1"/>
</dbReference>
<dbReference type="GO" id="GO:0005315">
    <property type="term" value="F:phosphate transmembrane transporter activity"/>
    <property type="evidence" value="ECO:0007669"/>
    <property type="project" value="InterPro"/>
</dbReference>
<comment type="similarity">
    <text evidence="6">Belongs to the binding-protein-dependent transport system permease family. CysTW subfamily.</text>
</comment>
<organism evidence="8 9">
    <name type="scientific">Prosthecomicrobium pneumaticum</name>
    <dbReference type="NCBI Taxonomy" id="81895"/>
    <lineage>
        <taxon>Bacteria</taxon>
        <taxon>Pseudomonadati</taxon>
        <taxon>Pseudomonadota</taxon>
        <taxon>Alphaproteobacteria</taxon>
        <taxon>Hyphomicrobiales</taxon>
        <taxon>Kaistiaceae</taxon>
        <taxon>Prosthecomicrobium</taxon>
    </lineage>
</organism>
<evidence type="ECO:0000256" key="3">
    <source>
        <dbReference type="ARBA" id="ARBA00022989"/>
    </source>
</evidence>
<evidence type="ECO:0000256" key="2">
    <source>
        <dbReference type="ARBA" id="ARBA00022692"/>
    </source>
</evidence>
<dbReference type="PANTHER" id="PTHR42727:SF1">
    <property type="entry name" value="PHOSPHATE TRANSPORT SYSTEM PERMEASE"/>
    <property type="match status" value="1"/>
</dbReference>
<dbReference type="Proteomes" id="UP000523821">
    <property type="component" value="Unassembled WGS sequence"/>
</dbReference>
<accession>A0A7W9FMC5</accession>
<protein>
    <recommendedName>
        <fullName evidence="6">Phosphate transport system permease protein</fullName>
    </recommendedName>
</protein>
<evidence type="ECO:0000256" key="1">
    <source>
        <dbReference type="ARBA" id="ARBA00004651"/>
    </source>
</evidence>
<feature type="domain" description="ABC transmembrane type-1" evidence="7">
    <location>
        <begin position="226"/>
        <end position="442"/>
    </location>
</feature>
<name>A0A7W9FMC5_9HYPH</name>
<feature type="transmembrane region" description="Helical" evidence="5">
    <location>
        <begin position="354"/>
        <end position="372"/>
    </location>
</feature>
<sequence>MTSFYLVALAVLTVAAFLAARGRAGALGASGRLHSLPTYHGLLAASAVVLPMMLVLAVYGATAPSFVQSQAIAALPGDPLGDDALARATRMREIANAVANPAGATPETLAAAERYRAAQAMADWALLIVGIGLGGLGAAWMVRKVGPHFRARNGFERVVIGVLIACALVAILTTVGIVFSVLFETLRFFTKYSWLDFLTGLQWSPQTAIREDQVGQSGAFGAVPLFVGTTLIMLIAMLIAAPVGLFSAIYMAEYASPRLRGIAKPVLEILAGVPTVVFGFFAALTVAPAIRSLGLTLGLDVASESALAAGVVMGIMIIPFVSSLSDDVINAVPQSLRDGSYGMGATKSETIKKVVLPAALPGIVSAMMLAVSRAVGETMIVVMAAGLTANLTFNPLEAVTTVTVQIKTLLVGDQEFDSAKTLSAFALGFVLFFFTLILNVVALRIVKRYREQYD</sequence>
<dbReference type="InterPro" id="IPR022182">
    <property type="entry name" value="PstC_N"/>
</dbReference>
<dbReference type="CDD" id="cd06261">
    <property type="entry name" value="TM_PBP2"/>
    <property type="match status" value="1"/>
</dbReference>
<feature type="transmembrane region" description="Helical" evidence="5">
    <location>
        <begin position="162"/>
        <end position="183"/>
    </location>
</feature>
<dbReference type="PANTHER" id="PTHR42727">
    <property type="entry name" value="PHOSPHATE TRANSPORT SYSTEM PERMEASE PROTEIN"/>
    <property type="match status" value="1"/>
</dbReference>